<sequence>MESAKQSDNNDGSTAKDQVPPPLLIRFSTKAMRLFFIVDMLGRTMIPSSTLTSFLNKADLYWFIAYSAIVSAWGFLVWMERAYRKKRNLQPSRCTKIICSRCDTIKKHPRWFKYKYLLL</sequence>
<evidence type="ECO:0000256" key="3">
    <source>
        <dbReference type="ARBA" id="ARBA00022989"/>
    </source>
</evidence>
<evidence type="ECO:0000256" key="1">
    <source>
        <dbReference type="ARBA" id="ARBA00004141"/>
    </source>
</evidence>
<keyword evidence="8" id="KW-1185">Reference proteome</keyword>
<dbReference type="Pfam" id="PF15701">
    <property type="entry name" value="DUF4668"/>
    <property type="match status" value="1"/>
</dbReference>
<accession>A0ABN8VQH1</accession>
<dbReference type="Proteomes" id="UP001152964">
    <property type="component" value="Chromosome 1"/>
</dbReference>
<feature type="compositionally biased region" description="Polar residues" evidence="5">
    <location>
        <begin position="1"/>
        <end position="16"/>
    </location>
</feature>
<dbReference type="InterPro" id="IPR031427">
    <property type="entry name" value="DUF4668"/>
</dbReference>
<evidence type="ECO:0000256" key="4">
    <source>
        <dbReference type="ARBA" id="ARBA00023136"/>
    </source>
</evidence>
<feature type="region of interest" description="Disordered" evidence="5">
    <location>
        <begin position="1"/>
        <end position="20"/>
    </location>
</feature>
<keyword evidence="4 6" id="KW-0472">Membrane</keyword>
<evidence type="ECO:0000256" key="2">
    <source>
        <dbReference type="ARBA" id="ARBA00022692"/>
    </source>
</evidence>
<name>A0ABN8VQH1_SACEU</name>
<dbReference type="EMBL" id="OX291491">
    <property type="protein sequence ID" value="CAI1797232.1"/>
    <property type="molecule type" value="Genomic_DNA"/>
</dbReference>
<proteinExistence type="predicted"/>
<evidence type="ECO:0000256" key="5">
    <source>
        <dbReference type="SAM" id="MobiDB-lite"/>
    </source>
</evidence>
<evidence type="ECO:0000313" key="8">
    <source>
        <dbReference type="Proteomes" id="UP001152964"/>
    </source>
</evidence>
<reference evidence="7" key="1">
    <citation type="submission" date="2022-08" db="EMBL/GenBank/DDBJ databases">
        <authorList>
            <person name="Byrne P K."/>
        </authorList>
    </citation>
    <scope>NUCLEOTIDE SEQUENCE</scope>
    <source>
        <strain evidence="7">UCD650</strain>
    </source>
</reference>
<evidence type="ECO:0000313" key="7">
    <source>
        <dbReference type="EMBL" id="CAI1797232.1"/>
    </source>
</evidence>
<feature type="transmembrane region" description="Helical" evidence="6">
    <location>
        <begin position="60"/>
        <end position="79"/>
    </location>
</feature>
<gene>
    <name evidence="7" type="primary">U6500A00900</name>
    <name evidence="7" type="ORF">SEUBUCD650_0A00900</name>
</gene>
<keyword evidence="2 6" id="KW-0812">Transmembrane</keyword>
<protein>
    <submittedName>
        <fullName evidence="7">Uncharacterized protein</fullName>
    </submittedName>
</protein>
<organism evidence="7 8">
    <name type="scientific">Saccharomyces eubayanus</name>
    <name type="common">Yeast</name>
    <dbReference type="NCBI Taxonomy" id="1080349"/>
    <lineage>
        <taxon>Eukaryota</taxon>
        <taxon>Fungi</taxon>
        <taxon>Dikarya</taxon>
        <taxon>Ascomycota</taxon>
        <taxon>Saccharomycotina</taxon>
        <taxon>Saccharomycetes</taxon>
        <taxon>Saccharomycetales</taxon>
        <taxon>Saccharomycetaceae</taxon>
        <taxon>Saccharomyces</taxon>
    </lineage>
</organism>
<comment type="subcellular location">
    <subcellularLocation>
        <location evidence="1">Membrane</location>
        <topology evidence="1">Multi-pass membrane protein</topology>
    </subcellularLocation>
</comment>
<keyword evidence="3 6" id="KW-1133">Transmembrane helix</keyword>
<evidence type="ECO:0000256" key="6">
    <source>
        <dbReference type="SAM" id="Phobius"/>
    </source>
</evidence>